<evidence type="ECO:0000259" key="7">
    <source>
        <dbReference type="Pfam" id="PF01292"/>
    </source>
</evidence>
<gene>
    <name evidence="8" type="ORF">AUP43_16585</name>
</gene>
<dbReference type="PANTHER" id="PTHR30485">
    <property type="entry name" value="NI/FE-HYDROGENASE 1 B-TYPE CYTOCHROME SUBUNIT"/>
    <property type="match status" value="1"/>
</dbReference>
<organism evidence="8 9">
    <name type="scientific">Oceanibaculum pacificum</name>
    <dbReference type="NCBI Taxonomy" id="580166"/>
    <lineage>
        <taxon>Bacteria</taxon>
        <taxon>Pseudomonadati</taxon>
        <taxon>Pseudomonadota</taxon>
        <taxon>Alphaproteobacteria</taxon>
        <taxon>Rhodospirillales</taxon>
        <taxon>Oceanibaculaceae</taxon>
        <taxon>Oceanibaculum</taxon>
    </lineage>
</organism>
<proteinExistence type="predicted"/>
<evidence type="ECO:0000256" key="5">
    <source>
        <dbReference type="ARBA" id="ARBA00023136"/>
    </source>
</evidence>
<feature type="transmembrane region" description="Helical" evidence="6">
    <location>
        <begin position="19"/>
        <end position="38"/>
    </location>
</feature>
<evidence type="ECO:0000256" key="3">
    <source>
        <dbReference type="ARBA" id="ARBA00022692"/>
    </source>
</evidence>
<dbReference type="InterPro" id="IPR016174">
    <property type="entry name" value="Di-haem_cyt_TM"/>
</dbReference>
<comment type="caution">
    <text evidence="8">The sequence shown here is derived from an EMBL/GenBank/DDBJ whole genome shotgun (WGS) entry which is preliminary data.</text>
</comment>
<protein>
    <submittedName>
        <fullName evidence="8">Cytochrome B</fullName>
    </submittedName>
</protein>
<evidence type="ECO:0000313" key="9">
    <source>
        <dbReference type="Proteomes" id="UP000076400"/>
    </source>
</evidence>
<reference evidence="8 9" key="1">
    <citation type="submission" date="2015-12" db="EMBL/GenBank/DDBJ databases">
        <title>Genome sequence of Oceanibaculum pacificum MCCC 1A02656.</title>
        <authorList>
            <person name="Lu L."/>
            <person name="Lai Q."/>
            <person name="Shao Z."/>
            <person name="Qian P."/>
        </authorList>
    </citation>
    <scope>NUCLEOTIDE SEQUENCE [LARGE SCALE GENOMIC DNA]</scope>
    <source>
        <strain evidence="8 9">MCCC 1A02656</strain>
    </source>
</reference>
<dbReference type="Pfam" id="PF01292">
    <property type="entry name" value="Ni_hydr_CYTB"/>
    <property type="match status" value="1"/>
</dbReference>
<dbReference type="EMBL" id="LPXN01000029">
    <property type="protein sequence ID" value="KZD12386.1"/>
    <property type="molecule type" value="Genomic_DNA"/>
</dbReference>
<dbReference type="PANTHER" id="PTHR30485:SF2">
    <property type="entry name" value="BLL0597 PROTEIN"/>
    <property type="match status" value="1"/>
</dbReference>
<evidence type="ECO:0000256" key="1">
    <source>
        <dbReference type="ARBA" id="ARBA00004651"/>
    </source>
</evidence>
<dbReference type="AlphaFoldDB" id="A0A154WFX2"/>
<feature type="transmembrane region" description="Helical" evidence="6">
    <location>
        <begin position="143"/>
        <end position="163"/>
    </location>
</feature>
<keyword evidence="9" id="KW-1185">Reference proteome</keyword>
<dbReference type="InterPro" id="IPR051542">
    <property type="entry name" value="Hydrogenase_cytochrome"/>
</dbReference>
<comment type="subcellular location">
    <subcellularLocation>
        <location evidence="1">Cell membrane</location>
        <topology evidence="1">Multi-pass membrane protein</topology>
    </subcellularLocation>
</comment>
<accession>A0A154WFX2</accession>
<evidence type="ECO:0000256" key="2">
    <source>
        <dbReference type="ARBA" id="ARBA00022475"/>
    </source>
</evidence>
<dbReference type="SUPFAM" id="SSF81342">
    <property type="entry name" value="Transmembrane di-heme cytochromes"/>
    <property type="match status" value="1"/>
</dbReference>
<feature type="domain" description="Cytochrome b561 bacterial/Ni-hydrogenase" evidence="7">
    <location>
        <begin position="15"/>
        <end position="176"/>
    </location>
</feature>
<dbReference type="Proteomes" id="UP000076400">
    <property type="component" value="Unassembled WGS sequence"/>
</dbReference>
<dbReference type="OrthoDB" id="196472at2"/>
<dbReference type="GO" id="GO:0005886">
    <property type="term" value="C:plasma membrane"/>
    <property type="evidence" value="ECO:0007669"/>
    <property type="project" value="UniProtKB-SubCell"/>
</dbReference>
<keyword evidence="5 6" id="KW-0472">Membrane</keyword>
<sequence>MQPALEPIRQPGVKVWDRFVRLFHWTLVSGIAVAWLSSEEWDALHEWTGYLIGGLLLLRLVWGLIGSHYARFSQFLRPPAAVLAYGRAILTGRERRYLGHNPAGAAMILALITVIAGTALTGWMGTLDRFWGVEWVEEVHETLATLILILVPLHLAGIALASLRHHENLVRAMISGRKRAPSGTDVA</sequence>
<dbReference type="GO" id="GO:0020037">
    <property type="term" value="F:heme binding"/>
    <property type="evidence" value="ECO:0007669"/>
    <property type="project" value="TreeGrafter"/>
</dbReference>
<dbReference type="Gene3D" id="1.20.950.20">
    <property type="entry name" value="Transmembrane di-heme cytochromes, Chain C"/>
    <property type="match status" value="1"/>
</dbReference>
<evidence type="ECO:0000256" key="4">
    <source>
        <dbReference type="ARBA" id="ARBA00022989"/>
    </source>
</evidence>
<dbReference type="InterPro" id="IPR011577">
    <property type="entry name" value="Cyt_b561_bac/Ni-Hgenase"/>
</dbReference>
<evidence type="ECO:0000256" key="6">
    <source>
        <dbReference type="SAM" id="Phobius"/>
    </source>
</evidence>
<keyword evidence="4 6" id="KW-1133">Transmembrane helix</keyword>
<feature type="transmembrane region" description="Helical" evidence="6">
    <location>
        <begin position="103"/>
        <end position="123"/>
    </location>
</feature>
<feature type="transmembrane region" description="Helical" evidence="6">
    <location>
        <begin position="50"/>
        <end position="70"/>
    </location>
</feature>
<keyword evidence="3 6" id="KW-0812">Transmembrane</keyword>
<evidence type="ECO:0000313" key="8">
    <source>
        <dbReference type="EMBL" id="KZD12386.1"/>
    </source>
</evidence>
<dbReference type="RefSeq" id="WP_067552460.1">
    <property type="nucleotide sequence ID" value="NZ_LPXN01000029.1"/>
</dbReference>
<name>A0A154WFX2_9PROT</name>
<dbReference type="GO" id="GO:0022904">
    <property type="term" value="P:respiratory electron transport chain"/>
    <property type="evidence" value="ECO:0007669"/>
    <property type="project" value="InterPro"/>
</dbReference>
<dbReference type="GO" id="GO:0009055">
    <property type="term" value="F:electron transfer activity"/>
    <property type="evidence" value="ECO:0007669"/>
    <property type="project" value="InterPro"/>
</dbReference>
<dbReference type="STRING" id="580166.AUP43_16585"/>
<keyword evidence="2" id="KW-1003">Cell membrane</keyword>